<keyword evidence="2" id="KW-0804">Transcription</keyword>
<feature type="region of interest" description="Disordered" evidence="3">
    <location>
        <begin position="581"/>
        <end position="650"/>
    </location>
</feature>
<proteinExistence type="predicted"/>
<keyword evidence="1" id="KW-0805">Transcription regulation</keyword>
<dbReference type="AlphaFoldDB" id="A0A9N9AUC9"/>
<dbReference type="GO" id="GO:0097550">
    <property type="term" value="C:transcription preinitiation complex"/>
    <property type="evidence" value="ECO:0007669"/>
    <property type="project" value="TreeGrafter"/>
</dbReference>
<dbReference type="SUPFAM" id="SSF47954">
    <property type="entry name" value="Cyclin-like"/>
    <property type="match status" value="1"/>
</dbReference>
<comment type="caution">
    <text evidence="4">The sequence shown here is derived from an EMBL/GenBank/DDBJ whole genome shotgun (WGS) entry which is preliminary data.</text>
</comment>
<dbReference type="InterPro" id="IPR036915">
    <property type="entry name" value="Cyclin-like_sf"/>
</dbReference>
<dbReference type="OrthoDB" id="511529at2759"/>
<dbReference type="EMBL" id="CAJVPL010000919">
    <property type="protein sequence ID" value="CAG8540320.1"/>
    <property type="molecule type" value="Genomic_DNA"/>
</dbReference>
<evidence type="ECO:0000256" key="3">
    <source>
        <dbReference type="SAM" id="MobiDB-lite"/>
    </source>
</evidence>
<dbReference type="PANTHER" id="PTHR11618">
    <property type="entry name" value="TRANSCRIPTION INITIATION FACTOR IIB-RELATED"/>
    <property type="match status" value="1"/>
</dbReference>
<dbReference type="GO" id="GO:0070897">
    <property type="term" value="P:transcription preinitiation complex assembly"/>
    <property type="evidence" value="ECO:0007669"/>
    <property type="project" value="InterPro"/>
</dbReference>
<dbReference type="Gene3D" id="1.10.472.10">
    <property type="entry name" value="Cyclin-like"/>
    <property type="match status" value="1"/>
</dbReference>
<evidence type="ECO:0000313" key="4">
    <source>
        <dbReference type="EMBL" id="CAG8540320.1"/>
    </source>
</evidence>
<evidence type="ECO:0000256" key="1">
    <source>
        <dbReference type="ARBA" id="ARBA00023015"/>
    </source>
</evidence>
<accession>A0A9N9AUC9</accession>
<dbReference type="Proteomes" id="UP000789831">
    <property type="component" value="Unassembled WGS sequence"/>
</dbReference>
<sequence length="664" mass="75788">MSCEHPKDAREEDDAGRTCCKECGLVFSEIVAVEPSDEIGLQNNARQARNFINTGFTLGKDTILNGRRMTHVFPRAQLCKPDIPRTHFLKITCGKLGILSIQEHVWSLVLQYNSKNQVKLGRELEYAIAAAAYITIRERKLTVTLYDISKATKISPGDINSLARHMIKVLGMKLESPNVSMESLLAGTIEAMFHEEIAHHLPLYTKDLMHLYREVNTFPQAIYSRHIENCVNITVGNCIQVNNIPEIMELYRKVLIGTAYYLLEYASNAGFITGRSPVPMAAAILLYAIEATEKPSVAERVANHKMVEEFVTCAFDLKPDRSMLRRYKEIRYHMNQQVQKIHFAYIAKDDPFRSYLYVNDLIKFFPPELPNIARSWDQIEVPSIVRSRQLKALRLEKIQRARKIVGLEPSTLSIGQQVSQYQQQIVIIEDDGDVRIDFQDPQQQIITDDVERERNNQQQQVVSLGEKVDNNDEVTDDPYDGELQLLKELLLSQKYPDEQLLDASFGVLQAWAHQKRRGTVSDSHLNDRELYEEDCPDDELCEYIEMPGNVALPPITASSSTNVVEMSSAQARDTCELLVNSSNRMQSSRNHKDWRKDAIKRKRIKRLIRDPPRNKNKSTNNGTKNASGASGSLVPEQDESASNNKTKSKRILIRPEDIDYDMFM</sequence>
<reference evidence="4" key="1">
    <citation type="submission" date="2021-06" db="EMBL/GenBank/DDBJ databases">
        <authorList>
            <person name="Kallberg Y."/>
            <person name="Tangrot J."/>
            <person name="Rosling A."/>
        </authorList>
    </citation>
    <scope>NUCLEOTIDE SEQUENCE</scope>
    <source>
        <strain evidence="4">MT106</strain>
    </source>
</reference>
<dbReference type="GO" id="GO:0005634">
    <property type="term" value="C:nucleus"/>
    <property type="evidence" value="ECO:0007669"/>
    <property type="project" value="TreeGrafter"/>
</dbReference>
<organism evidence="4 5">
    <name type="scientific">Ambispora gerdemannii</name>
    <dbReference type="NCBI Taxonomy" id="144530"/>
    <lineage>
        <taxon>Eukaryota</taxon>
        <taxon>Fungi</taxon>
        <taxon>Fungi incertae sedis</taxon>
        <taxon>Mucoromycota</taxon>
        <taxon>Glomeromycotina</taxon>
        <taxon>Glomeromycetes</taxon>
        <taxon>Archaeosporales</taxon>
        <taxon>Ambisporaceae</taxon>
        <taxon>Ambispora</taxon>
    </lineage>
</organism>
<dbReference type="InterPro" id="IPR000812">
    <property type="entry name" value="TFIIB"/>
</dbReference>
<protein>
    <submittedName>
        <fullName evidence="4">6262_t:CDS:1</fullName>
    </submittedName>
</protein>
<evidence type="ECO:0000256" key="2">
    <source>
        <dbReference type="ARBA" id="ARBA00023163"/>
    </source>
</evidence>
<dbReference type="PANTHER" id="PTHR11618:SF13">
    <property type="entry name" value="TRANSCRIPTION INITIATION FACTOR IIB"/>
    <property type="match status" value="1"/>
</dbReference>
<gene>
    <name evidence="4" type="ORF">AGERDE_LOCUS6150</name>
</gene>
<name>A0A9N9AUC9_9GLOM</name>
<evidence type="ECO:0000313" key="5">
    <source>
        <dbReference type="Proteomes" id="UP000789831"/>
    </source>
</evidence>
<keyword evidence="5" id="KW-1185">Reference proteome</keyword>